<dbReference type="WBParaSite" id="ALUE_0002087101-mRNA-1">
    <property type="protein sequence ID" value="ALUE_0002087101-mRNA-1"/>
    <property type="gene ID" value="ALUE_0002087101"/>
</dbReference>
<proteinExistence type="predicted"/>
<feature type="chain" id="PRO_5005657367" evidence="2">
    <location>
        <begin position="17"/>
        <end position="444"/>
    </location>
</feature>
<sequence length="444" mass="48105">MLFTVLASLVLEGAHICGIQRQPTSVEDCKRICIENGCAGFTHFPNNTCIFFTSIRGAKTMEASCPTSYLFSGHGRCHTEYGYSKCMDNILAKSVVTPTSTVESKVIKPLKEITFKNRSLTSNVSHHKEEDFTEKVSISSFDQITTPASESIRHEEDVYDATILPSSLDRTIDTHGGPSIPEENVVSGIDTTPGNISLVDIITVFSNISSTKEASIPDKEIVSTNESIAMRSSISTSEDISDLGEVLTSVSTSFVDDNELSTTASRPEGASIYEEIVESDRFTTVIDTSVPSNLRENITIIEERFMPIDSTSERTHIYDVYGNVTDSSTTFSIPIIAEEETFSDKVTLPSNIAPSVDTTTPGGASAATEVGLPKEATGFPNTTGADDRGIPSNISTTREADLLGYITPPSDISIVNDTEVITLPTCCPPLLVFLKNPWLLRLPQ</sequence>
<protein>
    <submittedName>
        <fullName evidence="4">Apple domain-containing protein</fullName>
    </submittedName>
</protein>
<evidence type="ECO:0000313" key="3">
    <source>
        <dbReference type="Proteomes" id="UP000036681"/>
    </source>
</evidence>
<feature type="region of interest" description="Disordered" evidence="1">
    <location>
        <begin position="355"/>
        <end position="393"/>
    </location>
</feature>
<dbReference type="AlphaFoldDB" id="A0A0M3IQ43"/>
<organism evidence="3 4">
    <name type="scientific">Ascaris lumbricoides</name>
    <name type="common">Giant roundworm</name>
    <dbReference type="NCBI Taxonomy" id="6252"/>
    <lineage>
        <taxon>Eukaryota</taxon>
        <taxon>Metazoa</taxon>
        <taxon>Ecdysozoa</taxon>
        <taxon>Nematoda</taxon>
        <taxon>Chromadorea</taxon>
        <taxon>Rhabditida</taxon>
        <taxon>Spirurina</taxon>
        <taxon>Ascaridomorpha</taxon>
        <taxon>Ascaridoidea</taxon>
        <taxon>Ascarididae</taxon>
        <taxon>Ascaris</taxon>
    </lineage>
</organism>
<accession>A0A0M3IQ43</accession>
<feature type="signal peptide" evidence="2">
    <location>
        <begin position="1"/>
        <end position="16"/>
    </location>
</feature>
<evidence type="ECO:0000256" key="2">
    <source>
        <dbReference type="SAM" id="SignalP"/>
    </source>
</evidence>
<keyword evidence="2" id="KW-0732">Signal</keyword>
<dbReference type="Proteomes" id="UP000036681">
    <property type="component" value="Unplaced"/>
</dbReference>
<name>A0A0M3IQ43_ASCLU</name>
<keyword evidence="3" id="KW-1185">Reference proteome</keyword>
<evidence type="ECO:0000256" key="1">
    <source>
        <dbReference type="SAM" id="MobiDB-lite"/>
    </source>
</evidence>
<reference evidence="4" key="1">
    <citation type="submission" date="2017-02" db="UniProtKB">
        <authorList>
            <consortium name="WormBaseParasite"/>
        </authorList>
    </citation>
    <scope>IDENTIFICATION</scope>
</reference>
<evidence type="ECO:0000313" key="4">
    <source>
        <dbReference type="WBParaSite" id="ALUE_0002087101-mRNA-1"/>
    </source>
</evidence>